<dbReference type="GO" id="GO:0070187">
    <property type="term" value="C:shelterin complex"/>
    <property type="evidence" value="ECO:0007669"/>
    <property type="project" value="TreeGrafter"/>
</dbReference>
<dbReference type="InterPro" id="IPR015010">
    <property type="entry name" value="TERF2IP_Myb"/>
</dbReference>
<comment type="function">
    <text evidence="8">Involved in the regulation of telomere length, clustering and has a specific role in telomere position effect (TPE).</text>
</comment>
<sequence length="1000" mass="111926">MSASIVYEGINGGYEGMLWKGTKFWVHMRVPMRSKWVDAIKNNGGKIVQLEKLADVCIADHVRKDAPPGSTSWKYVEDCLREGELVDIDGYRIEHAVAPRPAGSAQPTKGTKTPFTQQDDRLLIRWVLEQERKGEATGGQKIYVALAERYPNHTYHSWRDRWVKKYALVPREELPDFGRPRSPSPSPSARKPPVVSPAPVRVKPAPIPQTPKSKSRFTPEDDKLLRDWVNKRVSEGGKANGNLIYQHLAAEHPHHSFHSWRDRWIRHISKQAPPAEDNDLSPVPQSVKPPVTRPARYYEPSPVRQSAKQPIAAPAARTQPRHQPQPQPRTQPQPRLHPGHSLDSRSPRVSGNMTPLRDTVRRADLRKPDSPYISMPSRSLSLAQGPRGSPTIQPAGHTPNASQSTNPTGRQRQLKEKNDRIRSARTIQRAWQRYKARQELKKLRNAQATLVNNIEQRTADLLGKHSVSLHEQRAVSSSPVQEKLRTDKEQFYIDFRGFHEARGTNPVPWVQVGGKTLGIWDFWHAVTSTEQEDPDNRLWEDIAASLGFNWLNQPGVPARLKAAYDTYLRDFEILLRSFEAELYGDGAEETEMEEPAEEIPAEVVTFTAEQFRSSPPVHGLKRSFALAMSSSLGGFSPPKRRRYSQDEEIPCTPDKEAALAPKTNGKPAVLPTTEPTPTRYKNSQSSPLMLPPLPPVRNRVVEPETQDFNFGQVYDSIDEEEEEEAEGATPSQQLRSESEAGSLTPAPPPPMLPRPRIDVESQSQQAPIDVPDESDTDTPSEFFPSPRKLTLPRPTVQSSATRNASRRTLPADWTRPSSPETDSEEDENSSPAFESLEPPTQPSSSRRFLEDPPRRFSGTASLARRSPSPPSSTPQPARTPRPPVTEVSIIATIERFIALGYPHPIVMQSLMATTLEPGAAGVVMESLNSGRGVPQNEPGVWTAADDDALGLVDQVAQRGVMGENRPMVAKAGRERRRLVDKHGLVRIEARRRYLRDLARV</sequence>
<comment type="caution">
    <text evidence="11">The sequence shown here is derived from an EMBL/GenBank/DDBJ whole genome shotgun (WGS) entry which is preliminary data.</text>
</comment>
<keyword evidence="5" id="KW-0010">Activator</keyword>
<dbReference type="GO" id="GO:0031848">
    <property type="term" value="P:protection from non-homologous end joining at telomere"/>
    <property type="evidence" value="ECO:0007669"/>
    <property type="project" value="TreeGrafter"/>
</dbReference>
<dbReference type="EMBL" id="JAUKUA010000006">
    <property type="protein sequence ID" value="KAK0707457.1"/>
    <property type="molecule type" value="Genomic_DNA"/>
</dbReference>
<evidence type="ECO:0000256" key="4">
    <source>
        <dbReference type="ARBA" id="ARBA00023015"/>
    </source>
</evidence>
<feature type="compositionally biased region" description="Acidic residues" evidence="9">
    <location>
        <begin position="716"/>
        <end position="726"/>
    </location>
</feature>
<dbReference type="PROSITE" id="PS51011">
    <property type="entry name" value="ARID"/>
    <property type="match status" value="1"/>
</dbReference>
<dbReference type="InterPro" id="IPR009057">
    <property type="entry name" value="Homeodomain-like_sf"/>
</dbReference>
<proteinExistence type="inferred from homology"/>
<evidence type="ECO:0000256" key="7">
    <source>
        <dbReference type="ARBA" id="ARBA00023242"/>
    </source>
</evidence>
<dbReference type="SMART" id="SM01014">
    <property type="entry name" value="ARID"/>
    <property type="match status" value="1"/>
</dbReference>
<evidence type="ECO:0000256" key="6">
    <source>
        <dbReference type="ARBA" id="ARBA00023163"/>
    </source>
</evidence>
<dbReference type="InterPro" id="IPR038104">
    <property type="entry name" value="Rap1_C_sf"/>
</dbReference>
<keyword evidence="2 8" id="KW-0158">Chromosome</keyword>
<evidence type="ECO:0000256" key="2">
    <source>
        <dbReference type="ARBA" id="ARBA00022454"/>
    </source>
</evidence>
<dbReference type="PANTHER" id="PTHR16466:SF6">
    <property type="entry name" value="TELOMERIC REPEAT-BINDING FACTOR 2-INTERACTING PROTEIN 1"/>
    <property type="match status" value="1"/>
</dbReference>
<dbReference type="Proteomes" id="UP001172102">
    <property type="component" value="Unassembled WGS sequence"/>
</dbReference>
<evidence type="ECO:0000259" key="10">
    <source>
        <dbReference type="PROSITE" id="PS51011"/>
    </source>
</evidence>
<dbReference type="GO" id="GO:0042162">
    <property type="term" value="F:telomeric DNA binding"/>
    <property type="evidence" value="ECO:0007669"/>
    <property type="project" value="TreeGrafter"/>
</dbReference>
<evidence type="ECO:0000256" key="3">
    <source>
        <dbReference type="ARBA" id="ARBA00022895"/>
    </source>
</evidence>
<dbReference type="InterPro" id="IPR001357">
    <property type="entry name" value="BRCT_dom"/>
</dbReference>
<evidence type="ECO:0000313" key="12">
    <source>
        <dbReference type="Proteomes" id="UP001172102"/>
    </source>
</evidence>
<feature type="compositionally biased region" description="Basic and acidic residues" evidence="9">
    <location>
        <begin position="358"/>
        <end position="369"/>
    </location>
</feature>
<gene>
    <name evidence="11" type="ORF">B0H67DRAFT_685769</name>
</gene>
<comment type="similarity">
    <text evidence="1 8">Belongs to the RAP1 family.</text>
</comment>
<dbReference type="Pfam" id="PF01388">
    <property type="entry name" value="ARID"/>
    <property type="match status" value="1"/>
</dbReference>
<dbReference type="PROSITE" id="PS50096">
    <property type="entry name" value="IQ"/>
    <property type="match status" value="1"/>
</dbReference>
<dbReference type="SUPFAM" id="SSF46774">
    <property type="entry name" value="ARID-like"/>
    <property type="match status" value="1"/>
</dbReference>
<dbReference type="Gene3D" id="1.10.150.60">
    <property type="entry name" value="ARID DNA-binding domain"/>
    <property type="match status" value="1"/>
</dbReference>
<evidence type="ECO:0000313" key="11">
    <source>
        <dbReference type="EMBL" id="KAK0707457.1"/>
    </source>
</evidence>
<evidence type="ECO:0000256" key="5">
    <source>
        <dbReference type="ARBA" id="ARBA00023159"/>
    </source>
</evidence>
<feature type="region of interest" description="Disordered" evidence="9">
    <location>
        <begin position="174"/>
        <end position="221"/>
    </location>
</feature>
<feature type="region of interest" description="Disordered" evidence="9">
    <location>
        <begin position="653"/>
        <end position="884"/>
    </location>
</feature>
<dbReference type="CDD" id="cd16100">
    <property type="entry name" value="ARID"/>
    <property type="match status" value="1"/>
</dbReference>
<feature type="compositionally biased region" description="Polar residues" evidence="9">
    <location>
        <begin position="399"/>
        <end position="411"/>
    </location>
</feature>
<keyword evidence="4" id="KW-0805">Transcription regulation</keyword>
<evidence type="ECO:0000256" key="9">
    <source>
        <dbReference type="SAM" id="MobiDB-lite"/>
    </source>
</evidence>
<keyword evidence="7 8" id="KW-0539">Nucleus</keyword>
<feature type="domain" description="ARID" evidence="10">
    <location>
        <begin position="485"/>
        <end position="576"/>
    </location>
</feature>
<keyword evidence="3 8" id="KW-0779">Telomere</keyword>
<comment type="subunit">
    <text evidence="8">Homodimer.</text>
</comment>
<dbReference type="PANTHER" id="PTHR16466">
    <property type="entry name" value="TELOMERE REPEAT-BINDING FACTOR 2-INTERACTING PROTEIN 1"/>
    <property type="match status" value="1"/>
</dbReference>
<dbReference type="InterPro" id="IPR036431">
    <property type="entry name" value="ARID_dom_sf"/>
</dbReference>
<dbReference type="InterPro" id="IPR021661">
    <property type="entry name" value="Rap1_C"/>
</dbReference>
<accession>A0AA40A195</accession>
<feature type="compositionally biased region" description="Pro residues" evidence="9">
    <location>
        <begin position="867"/>
        <end position="883"/>
    </location>
</feature>
<reference evidence="11" key="1">
    <citation type="submission" date="2023-06" db="EMBL/GenBank/DDBJ databases">
        <title>Genome-scale phylogeny and comparative genomics of the fungal order Sordariales.</title>
        <authorList>
            <consortium name="Lawrence Berkeley National Laboratory"/>
            <person name="Hensen N."/>
            <person name="Bonometti L."/>
            <person name="Westerberg I."/>
            <person name="Brannstrom I.O."/>
            <person name="Guillou S."/>
            <person name="Cros-Aarteil S."/>
            <person name="Calhoun S."/>
            <person name="Haridas S."/>
            <person name="Kuo A."/>
            <person name="Mondo S."/>
            <person name="Pangilinan J."/>
            <person name="Riley R."/>
            <person name="Labutti K."/>
            <person name="Andreopoulos B."/>
            <person name="Lipzen A."/>
            <person name="Chen C."/>
            <person name="Yanf M."/>
            <person name="Daum C."/>
            <person name="Ng V."/>
            <person name="Clum A."/>
            <person name="Steindorff A."/>
            <person name="Ohm R."/>
            <person name="Martin F."/>
            <person name="Silar P."/>
            <person name="Natvig D."/>
            <person name="Lalanne C."/>
            <person name="Gautier V."/>
            <person name="Ament-Velasquez S.L."/>
            <person name="Kruys A."/>
            <person name="Hutchinson M.I."/>
            <person name="Powell A.J."/>
            <person name="Barry K."/>
            <person name="Miller A.N."/>
            <person name="Grigoriev I.V."/>
            <person name="Debuchy R."/>
            <person name="Gladieux P."/>
            <person name="Thoren M.H."/>
            <person name="Johannesson H."/>
        </authorList>
    </citation>
    <scope>NUCLEOTIDE SEQUENCE</scope>
    <source>
        <strain evidence="11">SMH4607-1</strain>
    </source>
</reference>
<feature type="compositionally biased region" description="Polar residues" evidence="9">
    <location>
        <begin position="729"/>
        <end position="741"/>
    </location>
</feature>
<dbReference type="SMART" id="SM00501">
    <property type="entry name" value="BRIGHT"/>
    <property type="match status" value="1"/>
</dbReference>
<feature type="compositionally biased region" description="Low complexity" evidence="9">
    <location>
        <begin position="312"/>
        <end position="322"/>
    </location>
</feature>
<dbReference type="Pfam" id="PF08914">
    <property type="entry name" value="Myb_Rap1"/>
    <property type="match status" value="2"/>
</dbReference>
<feature type="region of interest" description="Disordered" evidence="9">
    <location>
        <begin position="273"/>
        <end position="420"/>
    </location>
</feature>
<dbReference type="Pfam" id="PF16589">
    <property type="entry name" value="BRCT_2"/>
    <property type="match status" value="1"/>
</dbReference>
<feature type="compositionally biased region" description="Polar residues" evidence="9">
    <location>
        <begin position="673"/>
        <end position="686"/>
    </location>
</feature>
<dbReference type="Gene3D" id="1.10.10.2170">
    <property type="match status" value="1"/>
</dbReference>
<organism evidence="11 12">
    <name type="scientific">Lasiosphaeris hirsuta</name>
    <dbReference type="NCBI Taxonomy" id="260670"/>
    <lineage>
        <taxon>Eukaryota</taxon>
        <taxon>Fungi</taxon>
        <taxon>Dikarya</taxon>
        <taxon>Ascomycota</taxon>
        <taxon>Pezizomycotina</taxon>
        <taxon>Sordariomycetes</taxon>
        <taxon>Sordariomycetidae</taxon>
        <taxon>Sordariales</taxon>
        <taxon>Lasiosphaeriaceae</taxon>
        <taxon>Lasiosphaeris</taxon>
    </lineage>
</organism>
<dbReference type="InterPro" id="IPR039595">
    <property type="entry name" value="TE2IP/Rap1"/>
</dbReference>
<dbReference type="AlphaFoldDB" id="A0AA40A195"/>
<dbReference type="CDD" id="cd23767">
    <property type="entry name" value="IQCD"/>
    <property type="match status" value="1"/>
</dbReference>
<protein>
    <recommendedName>
        <fullName evidence="8">DNA-binding protein RAP1</fullName>
    </recommendedName>
</protein>
<dbReference type="InterPro" id="IPR001606">
    <property type="entry name" value="ARID_dom"/>
</dbReference>
<dbReference type="Gene3D" id="1.10.10.60">
    <property type="entry name" value="Homeodomain-like"/>
    <property type="match status" value="2"/>
</dbReference>
<evidence type="ECO:0000256" key="1">
    <source>
        <dbReference type="ARBA" id="ARBA00010467"/>
    </source>
</evidence>
<dbReference type="SUPFAM" id="SSF46689">
    <property type="entry name" value="Homeodomain-like"/>
    <property type="match status" value="2"/>
</dbReference>
<name>A0AA40A195_9PEZI</name>
<dbReference type="GO" id="GO:0010833">
    <property type="term" value="P:telomere maintenance via telomere lengthening"/>
    <property type="evidence" value="ECO:0007669"/>
    <property type="project" value="UniProtKB-UniRule"/>
</dbReference>
<dbReference type="Pfam" id="PF11626">
    <property type="entry name" value="Rap1_C"/>
    <property type="match status" value="1"/>
</dbReference>
<keyword evidence="12" id="KW-1185">Reference proteome</keyword>
<comment type="subcellular location">
    <subcellularLocation>
        <location evidence="8">Nucleus</location>
    </subcellularLocation>
    <subcellularLocation>
        <location evidence="8">Chromosome</location>
        <location evidence="8">Telomere</location>
    </subcellularLocation>
</comment>
<dbReference type="CDD" id="cd11655">
    <property type="entry name" value="rap1_myb-like"/>
    <property type="match status" value="2"/>
</dbReference>
<feature type="compositionally biased region" description="Low complexity" evidence="9">
    <location>
        <begin position="187"/>
        <end position="204"/>
    </location>
</feature>
<evidence type="ECO:0000256" key="8">
    <source>
        <dbReference type="RuleBase" id="RU367107"/>
    </source>
</evidence>
<keyword evidence="6" id="KW-0804">Transcription</keyword>